<feature type="compositionally biased region" description="Basic and acidic residues" evidence="1">
    <location>
        <begin position="249"/>
        <end position="260"/>
    </location>
</feature>
<evidence type="ECO:0000313" key="3">
    <source>
        <dbReference type="Proteomes" id="UP000054350"/>
    </source>
</evidence>
<sequence length="498" mass="51708">MNAADLGFQLHGTALRLTTRAPDAPGPGPLASSPSSRAVGARQAYYVPAGSYPKDVAAAASFPCKGFGPPPGPPRPAPARAPALRSQPSMRPSHAAAGARPRTARPRTAATTAASHRYLPRDDSAAVPARPHPSNGNPPGGPSPAAVPTAWGSSPRLAEATVPSGEAGPLAAPTPPTSRLSESMTRLVLEDASPSPSPLPPELLDFRGMPAPSPPAIASNPAALSSLPTPPLSPQPTDFVHASSSSLHQELRPEPDGDASRRRRPISSRTPPARTKTASTSTSSALSTRPPPSRYYDHKSVKRQTSRKNTEQWAMETIVIRRLRYLVDHLDELGEEHLPLLNTLEASGIRPDQLQLYFPHVRTVHDLKVHLVNLLSDRDPDHVRPHRAVARNLASTDRPPGPPPPPPVGVTAGPSRRSHGQTKPASTPLEVLKIVEQFYPIPPSAAAATGKSVPGSDARLGLATATTTGASVGGLGAAAATAAGGLGGAAATRHRLAG</sequence>
<evidence type="ECO:0000313" key="2">
    <source>
        <dbReference type="EMBL" id="KNE65408.1"/>
    </source>
</evidence>
<reference evidence="2 3" key="1">
    <citation type="submission" date="2009-11" db="EMBL/GenBank/DDBJ databases">
        <title>Annotation of Allomyces macrogynus ATCC 38327.</title>
        <authorList>
            <consortium name="The Broad Institute Genome Sequencing Platform"/>
            <person name="Russ C."/>
            <person name="Cuomo C."/>
            <person name="Burger G."/>
            <person name="Gray M.W."/>
            <person name="Holland P.W.H."/>
            <person name="King N."/>
            <person name="Lang F.B.F."/>
            <person name="Roger A.J."/>
            <person name="Ruiz-Trillo I."/>
            <person name="Young S.K."/>
            <person name="Zeng Q."/>
            <person name="Gargeya S."/>
            <person name="Fitzgerald M."/>
            <person name="Haas B."/>
            <person name="Abouelleil A."/>
            <person name="Alvarado L."/>
            <person name="Arachchi H.M."/>
            <person name="Berlin A."/>
            <person name="Chapman S.B."/>
            <person name="Gearin G."/>
            <person name="Goldberg J."/>
            <person name="Griggs A."/>
            <person name="Gujja S."/>
            <person name="Hansen M."/>
            <person name="Heiman D."/>
            <person name="Howarth C."/>
            <person name="Larimer J."/>
            <person name="Lui A."/>
            <person name="MacDonald P.J.P."/>
            <person name="McCowen C."/>
            <person name="Montmayeur A."/>
            <person name="Murphy C."/>
            <person name="Neiman D."/>
            <person name="Pearson M."/>
            <person name="Priest M."/>
            <person name="Roberts A."/>
            <person name="Saif S."/>
            <person name="Shea T."/>
            <person name="Sisk P."/>
            <person name="Stolte C."/>
            <person name="Sykes S."/>
            <person name="Wortman J."/>
            <person name="Nusbaum C."/>
            <person name="Birren B."/>
        </authorList>
    </citation>
    <scope>NUCLEOTIDE SEQUENCE [LARGE SCALE GENOMIC DNA]</scope>
    <source>
        <strain evidence="2 3">ATCC 38327</strain>
    </source>
</reference>
<feature type="compositionally biased region" description="Low complexity" evidence="1">
    <location>
        <begin position="29"/>
        <end position="38"/>
    </location>
</feature>
<keyword evidence="3" id="KW-1185">Reference proteome</keyword>
<dbReference type="VEuPathDB" id="FungiDB:AMAG_11039"/>
<feature type="compositionally biased region" description="Pro residues" evidence="1">
    <location>
        <begin position="399"/>
        <end position="408"/>
    </location>
</feature>
<feature type="compositionally biased region" description="Low complexity" evidence="1">
    <location>
        <begin position="216"/>
        <end position="227"/>
    </location>
</feature>
<feature type="region of interest" description="Disordered" evidence="1">
    <location>
        <begin position="60"/>
        <end position="310"/>
    </location>
</feature>
<feature type="compositionally biased region" description="Low complexity" evidence="1">
    <location>
        <begin position="267"/>
        <end position="288"/>
    </location>
</feature>
<dbReference type="OrthoDB" id="2132634at2759"/>
<gene>
    <name evidence="2" type="ORF">AMAG_11039</name>
</gene>
<feature type="compositionally biased region" description="Pro residues" evidence="1">
    <location>
        <begin position="68"/>
        <end position="79"/>
    </location>
</feature>
<feature type="region of interest" description="Disordered" evidence="1">
    <location>
        <begin position="17"/>
        <end position="39"/>
    </location>
</feature>
<reference evidence="3" key="2">
    <citation type="submission" date="2009-11" db="EMBL/GenBank/DDBJ databases">
        <title>The Genome Sequence of Allomyces macrogynus strain ATCC 38327.</title>
        <authorList>
            <consortium name="The Broad Institute Genome Sequencing Platform"/>
            <person name="Russ C."/>
            <person name="Cuomo C."/>
            <person name="Shea T."/>
            <person name="Young S.K."/>
            <person name="Zeng Q."/>
            <person name="Koehrsen M."/>
            <person name="Haas B."/>
            <person name="Borodovsky M."/>
            <person name="Guigo R."/>
            <person name="Alvarado L."/>
            <person name="Berlin A."/>
            <person name="Borenstein D."/>
            <person name="Chen Z."/>
            <person name="Engels R."/>
            <person name="Freedman E."/>
            <person name="Gellesch M."/>
            <person name="Goldberg J."/>
            <person name="Griggs A."/>
            <person name="Gujja S."/>
            <person name="Heiman D."/>
            <person name="Hepburn T."/>
            <person name="Howarth C."/>
            <person name="Jen D."/>
            <person name="Larson L."/>
            <person name="Lewis B."/>
            <person name="Mehta T."/>
            <person name="Park D."/>
            <person name="Pearson M."/>
            <person name="Roberts A."/>
            <person name="Saif S."/>
            <person name="Shenoy N."/>
            <person name="Sisk P."/>
            <person name="Stolte C."/>
            <person name="Sykes S."/>
            <person name="Walk T."/>
            <person name="White J."/>
            <person name="Yandava C."/>
            <person name="Burger G."/>
            <person name="Gray M.W."/>
            <person name="Holland P.W.H."/>
            <person name="King N."/>
            <person name="Lang F.B.F."/>
            <person name="Roger A.J."/>
            <person name="Ruiz-Trillo I."/>
            <person name="Lander E."/>
            <person name="Nusbaum C."/>
        </authorList>
    </citation>
    <scope>NUCLEOTIDE SEQUENCE [LARGE SCALE GENOMIC DNA]</scope>
    <source>
        <strain evidence="3">ATCC 38327</strain>
    </source>
</reference>
<accession>A0A0L0SS77</accession>
<organism evidence="2 3">
    <name type="scientific">Allomyces macrogynus (strain ATCC 38327)</name>
    <name type="common">Allomyces javanicus var. macrogynus</name>
    <dbReference type="NCBI Taxonomy" id="578462"/>
    <lineage>
        <taxon>Eukaryota</taxon>
        <taxon>Fungi</taxon>
        <taxon>Fungi incertae sedis</taxon>
        <taxon>Blastocladiomycota</taxon>
        <taxon>Blastocladiomycetes</taxon>
        <taxon>Blastocladiales</taxon>
        <taxon>Blastocladiaceae</taxon>
        <taxon>Allomyces</taxon>
    </lineage>
</organism>
<dbReference type="Proteomes" id="UP000054350">
    <property type="component" value="Unassembled WGS sequence"/>
</dbReference>
<feature type="region of interest" description="Disordered" evidence="1">
    <location>
        <begin position="391"/>
        <end position="427"/>
    </location>
</feature>
<name>A0A0L0SS77_ALLM3</name>
<evidence type="ECO:0000256" key="1">
    <source>
        <dbReference type="SAM" id="MobiDB-lite"/>
    </source>
</evidence>
<dbReference type="EMBL" id="GG745347">
    <property type="protein sequence ID" value="KNE65408.1"/>
    <property type="molecule type" value="Genomic_DNA"/>
</dbReference>
<protein>
    <submittedName>
        <fullName evidence="2">Uncharacterized protein</fullName>
    </submittedName>
</protein>
<feature type="compositionally biased region" description="Low complexity" evidence="1">
    <location>
        <begin position="95"/>
        <end position="114"/>
    </location>
</feature>
<dbReference type="AlphaFoldDB" id="A0A0L0SS77"/>
<proteinExistence type="predicted"/>